<comment type="caution">
    <text evidence="3">The sequence shown here is derived from an EMBL/GenBank/DDBJ whole genome shotgun (WGS) entry which is preliminary data.</text>
</comment>
<feature type="coiled-coil region" evidence="1">
    <location>
        <begin position="132"/>
        <end position="159"/>
    </location>
</feature>
<dbReference type="AlphaFoldDB" id="A0A9W6XNR8"/>
<evidence type="ECO:0000313" key="4">
    <source>
        <dbReference type="Proteomes" id="UP001165121"/>
    </source>
</evidence>
<feature type="region of interest" description="Disordered" evidence="2">
    <location>
        <begin position="330"/>
        <end position="390"/>
    </location>
</feature>
<name>A0A9W6XNR8_9STRA</name>
<dbReference type="Proteomes" id="UP001165121">
    <property type="component" value="Unassembled WGS sequence"/>
</dbReference>
<feature type="compositionally biased region" description="Basic and acidic residues" evidence="2">
    <location>
        <begin position="333"/>
        <end position="359"/>
    </location>
</feature>
<keyword evidence="4" id="KW-1185">Reference proteome</keyword>
<accession>A0A9W6XNR8</accession>
<reference evidence="3" key="1">
    <citation type="submission" date="2023-04" db="EMBL/GenBank/DDBJ databases">
        <title>Phytophthora fragariaefolia NBRC 109709.</title>
        <authorList>
            <person name="Ichikawa N."/>
            <person name="Sato H."/>
            <person name="Tonouchi N."/>
        </authorList>
    </citation>
    <scope>NUCLEOTIDE SEQUENCE</scope>
    <source>
        <strain evidence="3">NBRC 109709</strain>
    </source>
</reference>
<dbReference type="EMBL" id="BSXT01001427">
    <property type="protein sequence ID" value="GMF42338.1"/>
    <property type="molecule type" value="Genomic_DNA"/>
</dbReference>
<protein>
    <submittedName>
        <fullName evidence="3">Unnamed protein product</fullName>
    </submittedName>
</protein>
<feature type="region of interest" description="Disordered" evidence="2">
    <location>
        <begin position="95"/>
        <end position="122"/>
    </location>
</feature>
<proteinExistence type="predicted"/>
<organism evidence="3 4">
    <name type="scientific">Phytophthora fragariaefolia</name>
    <dbReference type="NCBI Taxonomy" id="1490495"/>
    <lineage>
        <taxon>Eukaryota</taxon>
        <taxon>Sar</taxon>
        <taxon>Stramenopiles</taxon>
        <taxon>Oomycota</taxon>
        <taxon>Peronosporomycetes</taxon>
        <taxon>Peronosporales</taxon>
        <taxon>Peronosporaceae</taxon>
        <taxon>Phytophthora</taxon>
    </lineage>
</organism>
<keyword evidence="1" id="KW-0175">Coiled coil</keyword>
<gene>
    <name evidence="3" type="ORF">Pfra01_001380300</name>
</gene>
<feature type="coiled-coil region" evidence="1">
    <location>
        <begin position="271"/>
        <end position="319"/>
    </location>
</feature>
<evidence type="ECO:0000256" key="1">
    <source>
        <dbReference type="SAM" id="Coils"/>
    </source>
</evidence>
<evidence type="ECO:0000256" key="2">
    <source>
        <dbReference type="SAM" id="MobiDB-lite"/>
    </source>
</evidence>
<sequence>MDPTMDRDRGLAHCVLWGGVLERTSMNATGAGSDAVARQRLSLQDAIATRDDAIRGQEEVAALLLQQTQDLHAAEQYLAAYFVELGRLRAEVSNLRDPRSRASTGAHDSRAGSSSSEQDHLEAEVDLAGAEILDLQTEYADVERDLEDSEEQRRILEGSLYRVQAALRRAETERPLVQDPVARHQSSNHLAQERDQALASAAEAEVRVAQIRSEVESRQQGHVTTVSELSRLRAVPNATLVDLDWEIAARASSDRAAEVARMELSDLQGSLQSSEETVDALGQRVREIQDQRQAAEQDREDLRLRYEAACRERDAARRQLSIVASVVGAPPRTRPEKEDPAALLRLLREEPADTSEHPTPRYLTYEDPPEIPPKNVDPHNLPDPVTSAAP</sequence>
<evidence type="ECO:0000313" key="3">
    <source>
        <dbReference type="EMBL" id="GMF42338.1"/>
    </source>
</evidence>